<keyword evidence="5" id="KW-1185">Reference proteome</keyword>
<comment type="caution">
    <text evidence="4">The sequence shown here is derived from an EMBL/GenBank/DDBJ whole genome shotgun (WGS) entry which is preliminary data.</text>
</comment>
<evidence type="ECO:0000313" key="5">
    <source>
        <dbReference type="Proteomes" id="UP001201812"/>
    </source>
</evidence>
<feature type="coiled-coil region" evidence="1">
    <location>
        <begin position="1151"/>
        <end position="1178"/>
    </location>
</feature>
<evidence type="ECO:0000256" key="2">
    <source>
        <dbReference type="SAM" id="MobiDB-lite"/>
    </source>
</evidence>
<feature type="coiled-coil region" evidence="1">
    <location>
        <begin position="603"/>
        <end position="630"/>
    </location>
</feature>
<feature type="compositionally biased region" description="Basic residues" evidence="2">
    <location>
        <begin position="1274"/>
        <end position="1284"/>
    </location>
</feature>
<reference evidence="4" key="1">
    <citation type="submission" date="2022-01" db="EMBL/GenBank/DDBJ databases">
        <title>Genome Sequence Resource for Two Populations of Ditylenchus destructor, the Migratory Endoparasitic Phytonematode.</title>
        <authorList>
            <person name="Zhang H."/>
            <person name="Lin R."/>
            <person name="Xie B."/>
        </authorList>
    </citation>
    <scope>NUCLEOTIDE SEQUENCE</scope>
    <source>
        <strain evidence="4">BazhouSP</strain>
    </source>
</reference>
<sequence>MDAQKKQKPFRSKSLGRQNTRNRDTVEEQPARKGILKSSKTERPLSFLHNIYVTPTAILPTRLKELQSSPTAQSSRLKLGQIVGFSDSNAVAIFGDTSDDNTTEPEYDSRPISLFSSSKMSSSPTAIVTPIRQTNILLSESEESEWSNAPRLAAVSTTTDHNLNDLNIGTKTTMSNTTEPNGGEVITHLPAESSSNIKHPNHAPSINEKHLNELRERLKEIEGMMTSNQVSAEIYSDNMKLYDRLKQREEEYRQEKQALIDKHEIHVRQLNQEIVDARAETMRKAQQLENAESRLRVEKVDKTCMTDDSVLMPDYLTSGIDGEGTFPDKISPSEAMKGNESPRAMGSTSPHINRTLSKQYQMAVTQETINQLEAYRNEALIWRTKTAQLEIVIKELMRKCEEAESAFKNRLTKKSLEVEKLHETVRKMSLVQSTTTPDREAEQERTSTPALVGECQLDGCVDRKRKLINENENLLRRVDQHVEKIHSLEKELSKLHDTYEKKKHELASLESLHEELGRLAEERLYECKAAQMTISELQTQKDTLNRAVEYLESRCQAYQNVILDNGLVVHDESSENWKRGFSEPQYSVRYSKRVQTEMTIEELASNEGEFVSLRKKLREIEAEFTQEQENVHNKLVEIEQSLMLKTALVDQLTKQLEIYAKESQIEAKQRQEERNISQGKLNGLGRIAERVPILEAEIELAMKAKSSLEVKFRRAQEDYEENLEISIAETLKKYHNQNNYWKEKVYNLENARKQCVNHLNKLKTDFEELKLRHKMERAELEMRLASSIDHINVLNNRLNCPRRDAQCDARPKTTNKYVACKPNHRHKPTTIEKGDFVDEVLENCRLDLAKARNRIENLQIKLWESAMKTNKRRPKEKPSRRSMDRDVFESDTLHLQVASDSSISLVSSPTVLYEDRSETPSVGKANTTKSKPHLHYGKENQLVQDFKHYFENKIKELNQGIDKQLGENVRLNEKVIELENELYSYRNEKEKISHVSYLVPSMIVNSDAIDDTEVIRICVARHGSAGPEIRKTDDNKRTTKARSMSPQKLEEVRYGRVAKGSSIYDVRIEPGSKWQWTENQIAKPIDKMQKVMDIVGNLVEKNKSSTSMDKEVHVKLSELIALHKLCKDLESALIAWTKQNDNLPPEDKSEIRKLRRMCEFAEKQLKEAEMELEIYRMEPREEALKRRYNVKLTRSRSAVGMESCWVNAEEQKRWKEMASVTFREKLEGNKLTSDRRQSNPMIPKVRLFDDSTNGAFGSLPDLANEYMCSSHKPAPSKKLAKSQRKSSFEEPIMDTQSGKYKTAMGKSDGTERELRIIREAFKTQISALRKRNTELEGQVKLIGSKNESENEQLATLKQEMGKFQAENSLLHNENQMYEQKIREVEEERHNMLLAVLRKGQKAVGKLLDEHLDPETEDRMTLKFLREAFYYFLLHNGNSREHIQAIMTVLNFTNSQKEEVYSRRGKSN</sequence>
<dbReference type="PANTHER" id="PTHR23159">
    <property type="entry name" value="CENTROSOMAL PROTEIN 2"/>
    <property type="match status" value="1"/>
</dbReference>
<feature type="compositionally biased region" description="Low complexity" evidence="2">
    <location>
        <begin position="113"/>
        <end position="123"/>
    </location>
</feature>
<dbReference type="EMBL" id="JAKKPZ010000010">
    <property type="protein sequence ID" value="KAI1716332.1"/>
    <property type="molecule type" value="Genomic_DNA"/>
</dbReference>
<keyword evidence="1" id="KW-0175">Coiled coil</keyword>
<evidence type="ECO:0000259" key="3">
    <source>
        <dbReference type="PROSITE" id="PS50913"/>
    </source>
</evidence>
<feature type="compositionally biased region" description="Basic and acidic residues" evidence="2">
    <location>
        <begin position="21"/>
        <end position="31"/>
    </location>
</feature>
<feature type="region of interest" description="Disordered" evidence="2">
    <location>
        <begin position="1270"/>
        <end position="1290"/>
    </location>
</feature>
<gene>
    <name evidence="4" type="ORF">DdX_07379</name>
</gene>
<feature type="domain" description="GRIP" evidence="3">
    <location>
        <begin position="1414"/>
        <end position="1462"/>
    </location>
</feature>
<dbReference type="PANTHER" id="PTHR23159:SF31">
    <property type="entry name" value="CENTROSOME-ASSOCIATED PROTEIN CEP250 ISOFORM X1"/>
    <property type="match status" value="1"/>
</dbReference>
<feature type="compositionally biased region" description="Acidic residues" evidence="2">
    <location>
        <begin position="97"/>
        <end position="106"/>
    </location>
</feature>
<proteinExistence type="predicted"/>
<feature type="coiled-coil region" evidence="1">
    <location>
        <begin position="457"/>
        <end position="554"/>
    </location>
</feature>
<dbReference type="PROSITE" id="PS50913">
    <property type="entry name" value="GRIP"/>
    <property type="match status" value="1"/>
</dbReference>
<feature type="region of interest" description="Disordered" evidence="2">
    <location>
        <begin position="325"/>
        <end position="349"/>
    </location>
</feature>
<accession>A0AAD4N9Q8</accession>
<dbReference type="InterPro" id="IPR000237">
    <property type="entry name" value="GRIP_dom"/>
</dbReference>
<feature type="coiled-coil region" evidence="1">
    <location>
        <begin position="1318"/>
        <end position="1394"/>
    </location>
</feature>
<evidence type="ECO:0000313" key="4">
    <source>
        <dbReference type="EMBL" id="KAI1716332.1"/>
    </source>
</evidence>
<feature type="region of interest" description="Disordered" evidence="2">
    <location>
        <begin position="96"/>
        <end position="126"/>
    </location>
</feature>
<feature type="region of interest" description="Disordered" evidence="2">
    <location>
        <begin position="1028"/>
        <end position="1048"/>
    </location>
</feature>
<feature type="compositionally biased region" description="Basic and acidic residues" evidence="2">
    <location>
        <begin position="1028"/>
        <end position="1037"/>
    </location>
</feature>
<name>A0AAD4N9Q8_9BILA</name>
<organism evidence="4 5">
    <name type="scientific">Ditylenchus destructor</name>
    <dbReference type="NCBI Taxonomy" id="166010"/>
    <lineage>
        <taxon>Eukaryota</taxon>
        <taxon>Metazoa</taxon>
        <taxon>Ecdysozoa</taxon>
        <taxon>Nematoda</taxon>
        <taxon>Chromadorea</taxon>
        <taxon>Rhabditida</taxon>
        <taxon>Tylenchina</taxon>
        <taxon>Tylenchomorpha</taxon>
        <taxon>Sphaerularioidea</taxon>
        <taxon>Anguinidae</taxon>
        <taxon>Anguininae</taxon>
        <taxon>Ditylenchus</taxon>
    </lineage>
</organism>
<dbReference type="Proteomes" id="UP001201812">
    <property type="component" value="Unassembled WGS sequence"/>
</dbReference>
<feature type="compositionally biased region" description="Basic residues" evidence="2">
    <location>
        <begin position="1"/>
        <end position="11"/>
    </location>
</feature>
<feature type="coiled-coil region" evidence="1">
    <location>
        <begin position="238"/>
        <end position="298"/>
    </location>
</feature>
<evidence type="ECO:0000256" key="1">
    <source>
        <dbReference type="SAM" id="Coils"/>
    </source>
</evidence>
<feature type="region of interest" description="Disordered" evidence="2">
    <location>
        <begin position="1"/>
        <end position="40"/>
    </location>
</feature>
<protein>
    <recommendedName>
        <fullName evidence="3">GRIP domain-containing protein</fullName>
    </recommendedName>
</protein>
<feature type="coiled-coil region" evidence="1">
    <location>
        <begin position="954"/>
        <end position="988"/>
    </location>
</feature>